<name>A0A0A9HL61_ARUDO</name>
<reference evidence="1" key="1">
    <citation type="submission" date="2014-09" db="EMBL/GenBank/DDBJ databases">
        <authorList>
            <person name="Magalhaes I.L.F."/>
            <person name="Oliveira U."/>
            <person name="Santos F.R."/>
            <person name="Vidigal T.H.D.A."/>
            <person name="Brescovit A.D."/>
            <person name="Santos A.J."/>
        </authorList>
    </citation>
    <scope>NUCLEOTIDE SEQUENCE</scope>
    <source>
        <tissue evidence="1">Shoot tissue taken approximately 20 cm above the soil surface</tissue>
    </source>
</reference>
<organism evidence="1">
    <name type="scientific">Arundo donax</name>
    <name type="common">Giant reed</name>
    <name type="synonym">Donax arundinaceus</name>
    <dbReference type="NCBI Taxonomy" id="35708"/>
    <lineage>
        <taxon>Eukaryota</taxon>
        <taxon>Viridiplantae</taxon>
        <taxon>Streptophyta</taxon>
        <taxon>Embryophyta</taxon>
        <taxon>Tracheophyta</taxon>
        <taxon>Spermatophyta</taxon>
        <taxon>Magnoliopsida</taxon>
        <taxon>Liliopsida</taxon>
        <taxon>Poales</taxon>
        <taxon>Poaceae</taxon>
        <taxon>PACMAD clade</taxon>
        <taxon>Arundinoideae</taxon>
        <taxon>Arundineae</taxon>
        <taxon>Arundo</taxon>
    </lineage>
</organism>
<sequence length="33" mass="3745">MCYNVCLKYYNSLVSHSGICTCSRNACRRLAKS</sequence>
<proteinExistence type="predicted"/>
<evidence type="ECO:0000313" key="1">
    <source>
        <dbReference type="EMBL" id="JAE37920.1"/>
    </source>
</evidence>
<dbReference type="EMBL" id="GBRH01159976">
    <property type="protein sequence ID" value="JAE37920.1"/>
    <property type="molecule type" value="Transcribed_RNA"/>
</dbReference>
<protein>
    <submittedName>
        <fullName evidence="1">Uncharacterized protein</fullName>
    </submittedName>
</protein>
<reference evidence="1" key="2">
    <citation type="journal article" date="2015" name="Data Brief">
        <title>Shoot transcriptome of the giant reed, Arundo donax.</title>
        <authorList>
            <person name="Barrero R.A."/>
            <person name="Guerrero F.D."/>
            <person name="Moolhuijzen P."/>
            <person name="Goolsby J.A."/>
            <person name="Tidwell J."/>
            <person name="Bellgard S.E."/>
            <person name="Bellgard M.I."/>
        </authorList>
    </citation>
    <scope>NUCLEOTIDE SEQUENCE</scope>
    <source>
        <tissue evidence="1">Shoot tissue taken approximately 20 cm above the soil surface</tissue>
    </source>
</reference>
<accession>A0A0A9HL61</accession>
<dbReference type="AlphaFoldDB" id="A0A0A9HL61"/>